<feature type="compositionally biased region" description="Basic and acidic residues" evidence="1">
    <location>
        <begin position="245"/>
        <end position="254"/>
    </location>
</feature>
<keyword evidence="3" id="KW-1185">Reference proteome</keyword>
<dbReference type="OrthoDB" id="1935514at2759"/>
<dbReference type="EMBL" id="CP097504">
    <property type="protein sequence ID" value="URD87915.1"/>
    <property type="molecule type" value="Genomic_DNA"/>
</dbReference>
<protein>
    <submittedName>
        <fullName evidence="2">SnRK1-interacting protein 1</fullName>
    </submittedName>
</protein>
<dbReference type="Proteomes" id="UP001055439">
    <property type="component" value="Chromosome 2"/>
</dbReference>
<proteinExistence type="predicted"/>
<gene>
    <name evidence="2" type="ORF">MUK42_26694</name>
</gene>
<feature type="non-terminal residue" evidence="2">
    <location>
        <position position="1"/>
    </location>
</feature>
<evidence type="ECO:0000256" key="1">
    <source>
        <dbReference type="SAM" id="MobiDB-lite"/>
    </source>
</evidence>
<organism evidence="2 3">
    <name type="scientific">Musa troglodytarum</name>
    <name type="common">fe'i banana</name>
    <dbReference type="NCBI Taxonomy" id="320322"/>
    <lineage>
        <taxon>Eukaryota</taxon>
        <taxon>Viridiplantae</taxon>
        <taxon>Streptophyta</taxon>
        <taxon>Embryophyta</taxon>
        <taxon>Tracheophyta</taxon>
        <taxon>Spermatophyta</taxon>
        <taxon>Magnoliopsida</taxon>
        <taxon>Liliopsida</taxon>
        <taxon>Zingiberales</taxon>
        <taxon>Musaceae</taxon>
        <taxon>Musa</taxon>
    </lineage>
</organism>
<name>A0A9E7F1A0_9LILI</name>
<reference evidence="2" key="1">
    <citation type="submission" date="2022-05" db="EMBL/GenBank/DDBJ databases">
        <title>The Musa troglodytarum L. genome provides insights into the mechanism of non-climacteric behaviour and enrichment of carotenoids.</title>
        <authorList>
            <person name="Wang J."/>
        </authorList>
    </citation>
    <scope>NUCLEOTIDE SEQUENCE</scope>
    <source>
        <tissue evidence="2">Leaf</tissue>
    </source>
</reference>
<evidence type="ECO:0000313" key="3">
    <source>
        <dbReference type="Proteomes" id="UP001055439"/>
    </source>
</evidence>
<sequence length="373" mass="41877">DPFLYSPGSWCVYQGMPVSSLTSASPSLIPFLHVELVQLRNRVLLVMRSLEIRGSQMQLLLIALGLALAGTNFFSLEHHCNQVFELRKPAVWNFLRHSKALLMTVKFCGSYLEFKLTVVCAGIRKKSVLLSAAEQCTRILGNRQLPLQTHRQEKIQDSVAVVCVEKFGREAMAVRQVSVEIPKEFFRVQERNWGGLIALRELHSLNISSHLHVLQACHLRLKQARRSSRSTGPLYGRIGPSQDGPSHHCGHEAEVSYSEPKPFRPDTSGRLVMASFARNRFLLSRSYAAVAAKSKLAKQSPPFESAPAAAMVKEGEEVPAPVIGRPLSDILRELNKKVPESLIRTRTEDGFTIRYIPWFALFPSSVTYLMQLF</sequence>
<accession>A0A9E7F1A0</accession>
<dbReference type="AlphaFoldDB" id="A0A9E7F1A0"/>
<feature type="region of interest" description="Disordered" evidence="1">
    <location>
        <begin position="238"/>
        <end position="262"/>
    </location>
</feature>
<evidence type="ECO:0000313" key="2">
    <source>
        <dbReference type="EMBL" id="URD87910.1"/>
    </source>
</evidence>
<dbReference type="EMBL" id="CP097504">
    <property type="protein sequence ID" value="URD87910.1"/>
    <property type="molecule type" value="Genomic_DNA"/>
</dbReference>